<keyword evidence="1" id="KW-0472">Membrane</keyword>
<evidence type="ECO:0000313" key="2">
    <source>
        <dbReference type="EMBL" id="KAF4474199.1"/>
    </source>
</evidence>
<dbReference type="RefSeq" id="XP_031875391.2">
    <property type="nucleotide sequence ID" value="XM_032028320.2"/>
</dbReference>
<dbReference type="GeneID" id="43612422"/>
<reference evidence="2 3" key="1">
    <citation type="submission" date="2012-08" db="EMBL/GenBank/DDBJ databases">
        <authorList>
            <person name="Gan P.H.P."/>
            <person name="Ikeda K."/>
            <person name="Irieda H."/>
            <person name="Narusaka M."/>
            <person name="O'Connell R.J."/>
            <person name="Narusaka Y."/>
            <person name="Takano Y."/>
            <person name="Kubo Y."/>
            <person name="Shirasu K."/>
        </authorList>
    </citation>
    <scope>NUCLEOTIDE SEQUENCE [LARGE SCALE GENOMIC DNA]</scope>
    <source>
        <strain evidence="2 3">Nara gc5</strain>
    </source>
</reference>
<sequence>MSQTFHIKALENLWQAARLVVPGLPEIEALDMDSADLGALSGLGIAPYWLLSFVLVGTCTAIVLSIFLPQGLLLLCIPRIVTVALLFVVLKRTSTAYWAAARRTSSWKENLFGNILAPAALNKVFKVFKACTSSTAGKSETIKKPKRGGFEKCVGIHRRIEADQTLWVRRGMEH</sequence>
<dbReference type="OrthoDB" id="10333749at2759"/>
<evidence type="ECO:0000256" key="1">
    <source>
        <dbReference type="SAM" id="Phobius"/>
    </source>
</evidence>
<protein>
    <submittedName>
        <fullName evidence="2">Uncharacterized protein</fullName>
    </submittedName>
</protein>
<organism evidence="2 3">
    <name type="scientific">Colletotrichum fructicola (strain Nara gc5)</name>
    <name type="common">Anthracnose fungus</name>
    <name type="synonym">Colletotrichum gloeosporioides (strain Nara gc5)</name>
    <dbReference type="NCBI Taxonomy" id="1213859"/>
    <lineage>
        <taxon>Eukaryota</taxon>
        <taxon>Fungi</taxon>
        <taxon>Dikarya</taxon>
        <taxon>Ascomycota</taxon>
        <taxon>Pezizomycotina</taxon>
        <taxon>Sordariomycetes</taxon>
        <taxon>Hypocreomycetidae</taxon>
        <taxon>Glomerellales</taxon>
        <taxon>Glomerellaceae</taxon>
        <taxon>Colletotrichum</taxon>
        <taxon>Colletotrichum gloeosporioides species complex</taxon>
    </lineage>
</organism>
<dbReference type="EMBL" id="ANPB02000011">
    <property type="protein sequence ID" value="KAF4474199.1"/>
    <property type="molecule type" value="Genomic_DNA"/>
</dbReference>
<gene>
    <name evidence="2" type="ORF">CGGC5_v017075</name>
</gene>
<keyword evidence="1" id="KW-0812">Transmembrane</keyword>
<feature type="transmembrane region" description="Helical" evidence="1">
    <location>
        <begin position="72"/>
        <end position="90"/>
    </location>
</feature>
<dbReference type="Proteomes" id="UP000011096">
    <property type="component" value="Unassembled WGS sequence"/>
</dbReference>
<accession>A0A7J6ICW9</accession>
<proteinExistence type="predicted"/>
<evidence type="ECO:0000313" key="3">
    <source>
        <dbReference type="Proteomes" id="UP000011096"/>
    </source>
</evidence>
<comment type="caution">
    <text evidence="2">The sequence shown here is derived from an EMBL/GenBank/DDBJ whole genome shotgun (WGS) entry which is preliminary data.</text>
</comment>
<reference evidence="2 3" key="2">
    <citation type="submission" date="2020-04" db="EMBL/GenBank/DDBJ databases">
        <title>Genome sequencing and assembly of multiple isolates from the Colletotrichum gloeosporioides species complex.</title>
        <authorList>
            <person name="Gan P."/>
            <person name="Shirasu K."/>
        </authorList>
    </citation>
    <scope>NUCLEOTIDE SEQUENCE [LARGE SCALE GENOMIC DNA]</scope>
    <source>
        <strain evidence="2 3">Nara gc5</strain>
    </source>
</reference>
<dbReference type="InParanoid" id="A0A7J6ICW9"/>
<keyword evidence="3" id="KW-1185">Reference proteome</keyword>
<dbReference type="AlphaFoldDB" id="A0A7J6ICW9"/>
<keyword evidence="1" id="KW-1133">Transmembrane helix</keyword>
<name>A0A7J6ICW9_COLFN</name>
<feature type="transmembrane region" description="Helical" evidence="1">
    <location>
        <begin position="48"/>
        <end position="66"/>
    </location>
</feature>